<name>J3L8V5_ORYBR</name>
<sequence length="87" mass="9562">MCLHRLTIFVRLIATTEEEEEEEEESQLTTHHPCSLAVRVHSAAVKSHPVTGTFTQHSAFENHLQSASQEVALGHSTPSSLKNSARG</sequence>
<proteinExistence type="predicted"/>
<keyword evidence="2" id="KW-1185">Reference proteome</keyword>
<dbReference type="HOGENOM" id="CLU_2486985_0_0_1"/>
<dbReference type="Proteomes" id="UP000006038">
    <property type="component" value="Unassembled WGS sequence"/>
</dbReference>
<dbReference type="Gramene" id="OB02G10720.1">
    <property type="protein sequence ID" value="OB02G10720.1"/>
    <property type="gene ID" value="OB02G10720"/>
</dbReference>
<evidence type="ECO:0000313" key="2">
    <source>
        <dbReference type="Proteomes" id="UP000006038"/>
    </source>
</evidence>
<protein>
    <submittedName>
        <fullName evidence="1">Uncharacterized protein</fullName>
    </submittedName>
</protein>
<accession>J3L8V5</accession>
<evidence type="ECO:0000313" key="1">
    <source>
        <dbReference type="EnsemblPlants" id="OB02G10720.1"/>
    </source>
</evidence>
<reference evidence="1" key="1">
    <citation type="submission" date="2013-04" db="UniProtKB">
        <authorList>
            <consortium name="EnsemblPlants"/>
        </authorList>
    </citation>
    <scope>IDENTIFICATION</scope>
</reference>
<organism evidence="1">
    <name type="scientific">Oryza brachyantha</name>
    <name type="common">malo sina</name>
    <dbReference type="NCBI Taxonomy" id="4533"/>
    <lineage>
        <taxon>Eukaryota</taxon>
        <taxon>Viridiplantae</taxon>
        <taxon>Streptophyta</taxon>
        <taxon>Embryophyta</taxon>
        <taxon>Tracheophyta</taxon>
        <taxon>Spermatophyta</taxon>
        <taxon>Magnoliopsida</taxon>
        <taxon>Liliopsida</taxon>
        <taxon>Poales</taxon>
        <taxon>Poaceae</taxon>
        <taxon>BOP clade</taxon>
        <taxon>Oryzoideae</taxon>
        <taxon>Oryzeae</taxon>
        <taxon>Oryzinae</taxon>
        <taxon>Oryza</taxon>
    </lineage>
</organism>
<dbReference type="EnsemblPlants" id="OB02G10720.1">
    <property type="protein sequence ID" value="OB02G10720.1"/>
    <property type="gene ID" value="OB02G10720"/>
</dbReference>
<dbReference type="AlphaFoldDB" id="J3L8V5"/>